<dbReference type="STRING" id="1763538.LPB68_15180"/>
<accession>A0A167EW43</accession>
<dbReference type="KEGG" id="pcx:LPB68_15180"/>
<feature type="transmembrane region" description="Helical" evidence="1">
    <location>
        <begin position="119"/>
        <end position="141"/>
    </location>
</feature>
<dbReference type="OrthoDB" id="116789at2"/>
<evidence type="ECO:0000256" key="1">
    <source>
        <dbReference type="SAM" id="Phobius"/>
    </source>
</evidence>
<sequence length="338" mass="38219">MEIIDRYIYAVTQRLPEQQRADIKQELLGLIEDMLEERSLAGQATQKDVESVLLELGHPNALAAKYRGYDQYLIGPMLFSPYITTLKISLISIVITMTILFAIDMIMEPLEILAHFTSYLVSLMTIVVQGFFWVTIIFALIDNYHQKNAAVINNNSKGWNPSDLPQIPDIKKQIKMSEPITGIIFTVLFTVLCVYSIDLLGIWRFNDGVRINIPFLNADVFYDYLPMIWIIAALGILKESIRIIMRQRTGKMLAFHIVISVASTILVCVMLANTAIWNPNFITQMESAGLLSVGGEGYDAVVSIWNGISDGLIYIIALFALIDIVSETYKWYRAKTFA</sequence>
<evidence type="ECO:0000313" key="3">
    <source>
        <dbReference type="Proteomes" id="UP000077134"/>
    </source>
</evidence>
<feature type="transmembrane region" description="Helical" evidence="1">
    <location>
        <begin position="224"/>
        <end position="241"/>
    </location>
</feature>
<dbReference type="AlphaFoldDB" id="A0A167EW43"/>
<feature type="transmembrane region" description="Helical" evidence="1">
    <location>
        <begin position="88"/>
        <end position="107"/>
    </location>
</feature>
<keyword evidence="1" id="KW-0472">Membrane</keyword>
<gene>
    <name evidence="2" type="ORF">PNBC_07840</name>
</gene>
<protein>
    <submittedName>
        <fullName evidence="2">Uncharacterized protein</fullName>
    </submittedName>
</protein>
<keyword evidence="1" id="KW-1133">Transmembrane helix</keyword>
<organism evidence="2 3">
    <name type="scientific">Paenibacillus crassostreae</name>
    <dbReference type="NCBI Taxonomy" id="1763538"/>
    <lineage>
        <taxon>Bacteria</taxon>
        <taxon>Bacillati</taxon>
        <taxon>Bacillota</taxon>
        <taxon>Bacilli</taxon>
        <taxon>Bacillales</taxon>
        <taxon>Paenibacillaceae</taxon>
        <taxon>Paenibacillus</taxon>
    </lineage>
</organism>
<dbReference type="Proteomes" id="UP000077134">
    <property type="component" value="Unassembled WGS sequence"/>
</dbReference>
<keyword evidence="3" id="KW-1185">Reference proteome</keyword>
<evidence type="ECO:0000313" key="2">
    <source>
        <dbReference type="EMBL" id="OAB75935.1"/>
    </source>
</evidence>
<comment type="caution">
    <text evidence="2">The sequence shown here is derived from an EMBL/GenBank/DDBJ whole genome shotgun (WGS) entry which is preliminary data.</text>
</comment>
<proteinExistence type="predicted"/>
<keyword evidence="1" id="KW-0812">Transmembrane</keyword>
<reference evidence="2 3" key="1">
    <citation type="submission" date="2016-02" db="EMBL/GenBank/DDBJ databases">
        <title>Paenibacillus sp. LPB0068, isolated from Crassostrea gigas.</title>
        <authorList>
            <person name="Shin S.-K."/>
            <person name="Yi H."/>
        </authorList>
    </citation>
    <scope>NUCLEOTIDE SEQUENCE [LARGE SCALE GENOMIC DNA]</scope>
    <source>
        <strain evidence="2 3">LPB0068</strain>
    </source>
</reference>
<name>A0A167EW43_9BACL</name>
<feature type="transmembrane region" description="Helical" evidence="1">
    <location>
        <begin position="180"/>
        <end position="204"/>
    </location>
</feature>
<feature type="transmembrane region" description="Helical" evidence="1">
    <location>
        <begin position="253"/>
        <end position="277"/>
    </location>
</feature>
<dbReference type="EMBL" id="LSFN01000006">
    <property type="protein sequence ID" value="OAB75935.1"/>
    <property type="molecule type" value="Genomic_DNA"/>
</dbReference>
<dbReference type="RefSeq" id="WP_068656910.1">
    <property type="nucleotide sequence ID" value="NZ_CP017770.1"/>
</dbReference>